<keyword evidence="1" id="KW-0805">Transcription regulation</keyword>
<reference evidence="7" key="1">
    <citation type="journal article" date="2019" name="Int. J. Syst. Evol. Microbiol.">
        <title>The Global Catalogue of Microorganisms (GCM) 10K type strain sequencing project: providing services to taxonomists for standard genome sequencing and annotation.</title>
        <authorList>
            <consortium name="The Broad Institute Genomics Platform"/>
            <consortium name="The Broad Institute Genome Sequencing Center for Infectious Disease"/>
            <person name="Wu L."/>
            <person name="Ma J."/>
        </authorList>
    </citation>
    <scope>NUCLEOTIDE SEQUENCE [LARGE SCALE GENOMIC DNA]</scope>
    <source>
        <strain evidence="7">CGMCC 4.7382</strain>
    </source>
</reference>
<dbReference type="Proteomes" id="UP001596540">
    <property type="component" value="Unassembled WGS sequence"/>
</dbReference>
<dbReference type="InterPro" id="IPR019887">
    <property type="entry name" value="Tscrpt_reg_AsnC/Lrp_C"/>
</dbReference>
<dbReference type="Gene3D" id="1.10.10.10">
    <property type="entry name" value="Winged helix-like DNA-binding domain superfamily/Winged helix DNA-binding domain"/>
    <property type="match status" value="2"/>
</dbReference>
<dbReference type="Gene3D" id="3.30.70.920">
    <property type="match status" value="2"/>
</dbReference>
<evidence type="ECO:0000259" key="5">
    <source>
        <dbReference type="Pfam" id="PF13404"/>
    </source>
</evidence>
<keyword evidence="2" id="KW-0238">DNA-binding</keyword>
<dbReference type="EMBL" id="JBHTBH010000019">
    <property type="protein sequence ID" value="MFC7331335.1"/>
    <property type="molecule type" value="Genomic_DNA"/>
</dbReference>
<dbReference type="Pfam" id="PF01037">
    <property type="entry name" value="AsnC_trans_reg"/>
    <property type="match status" value="1"/>
</dbReference>
<feature type="domain" description="Transcription regulator AsnC/Lrp ligand binding" evidence="4">
    <location>
        <begin position="78"/>
        <end position="146"/>
    </location>
</feature>
<evidence type="ECO:0000256" key="2">
    <source>
        <dbReference type="ARBA" id="ARBA00023125"/>
    </source>
</evidence>
<dbReference type="SUPFAM" id="SSF54909">
    <property type="entry name" value="Dimeric alpha+beta barrel"/>
    <property type="match status" value="2"/>
</dbReference>
<keyword evidence="3" id="KW-0804">Transcription</keyword>
<gene>
    <name evidence="6" type="ORF">ACFQRF_26695</name>
</gene>
<dbReference type="SMART" id="SM00344">
    <property type="entry name" value="HTH_ASNC"/>
    <property type="match status" value="2"/>
</dbReference>
<dbReference type="InterPro" id="IPR036388">
    <property type="entry name" value="WH-like_DNA-bd_sf"/>
</dbReference>
<organism evidence="6 7">
    <name type="scientific">Marinactinospora rubrisoli</name>
    <dbReference type="NCBI Taxonomy" id="2715399"/>
    <lineage>
        <taxon>Bacteria</taxon>
        <taxon>Bacillati</taxon>
        <taxon>Actinomycetota</taxon>
        <taxon>Actinomycetes</taxon>
        <taxon>Streptosporangiales</taxon>
        <taxon>Nocardiopsidaceae</taxon>
        <taxon>Marinactinospora</taxon>
    </lineage>
</organism>
<evidence type="ECO:0000313" key="7">
    <source>
        <dbReference type="Proteomes" id="UP001596540"/>
    </source>
</evidence>
<feature type="domain" description="HTH asnC-type" evidence="5">
    <location>
        <begin position="13"/>
        <end position="53"/>
    </location>
</feature>
<sequence length="353" mass="38124">MGTQETAAVLEDIDELDRGIVNALQIHPRAPWTLVGEVLGVDPVTVSRRWRRLADRGLAWVTAHSRPAEGSNVVIATVEIETVAGASDDVARQLAAHRAAVNVKRTAGGRDIVVTVQAAGLDELARYLAREVSPITGVKSTRTHVATMMPVEGSRWRLRSLDAEQRRRMERAVPAPVGPMAPWHEVDGRLMELLGIDGRMPLNDLAARAGTSVATVRRRLRALVGSRVVLRCDIARPLSGWPVSAIYLASAPAEHLNEVSRVLAGVPEVRSCMVAAGPHNLIIDVWLRGVTEVHALEAYLSGRLARLTIEDRAVVLATVKHMGRLLDEAGRCVGVVPMAQWAEPGPAARGSAR</sequence>
<dbReference type="RefSeq" id="WP_379874120.1">
    <property type="nucleotide sequence ID" value="NZ_JBHTBH010000019.1"/>
</dbReference>
<dbReference type="InterPro" id="IPR019888">
    <property type="entry name" value="Tscrpt_reg_AsnC-like"/>
</dbReference>
<comment type="caution">
    <text evidence="6">The sequence shown here is derived from an EMBL/GenBank/DDBJ whole genome shotgun (WGS) entry which is preliminary data.</text>
</comment>
<proteinExistence type="predicted"/>
<name>A0ABW2KQQ0_9ACTN</name>
<dbReference type="InterPro" id="IPR011008">
    <property type="entry name" value="Dimeric_a/b-barrel"/>
</dbReference>
<protein>
    <submittedName>
        <fullName evidence="6">Lrp/AsnC family transcriptional regulator</fullName>
    </submittedName>
</protein>
<dbReference type="InterPro" id="IPR036390">
    <property type="entry name" value="WH_DNA-bd_sf"/>
</dbReference>
<feature type="domain" description="HTH asnC-type" evidence="5">
    <location>
        <begin position="185"/>
        <end position="223"/>
    </location>
</feature>
<dbReference type="Pfam" id="PF13404">
    <property type="entry name" value="HTH_AsnC-type"/>
    <property type="match status" value="2"/>
</dbReference>
<dbReference type="InterPro" id="IPR000485">
    <property type="entry name" value="AsnC-type_HTH_dom"/>
</dbReference>
<evidence type="ECO:0000256" key="3">
    <source>
        <dbReference type="ARBA" id="ARBA00023163"/>
    </source>
</evidence>
<accession>A0ABW2KQQ0</accession>
<evidence type="ECO:0000313" key="6">
    <source>
        <dbReference type="EMBL" id="MFC7331335.1"/>
    </source>
</evidence>
<evidence type="ECO:0000256" key="1">
    <source>
        <dbReference type="ARBA" id="ARBA00023015"/>
    </source>
</evidence>
<dbReference type="SUPFAM" id="SSF46785">
    <property type="entry name" value="Winged helix' DNA-binding domain"/>
    <property type="match status" value="2"/>
</dbReference>
<keyword evidence="7" id="KW-1185">Reference proteome</keyword>
<evidence type="ECO:0000259" key="4">
    <source>
        <dbReference type="Pfam" id="PF01037"/>
    </source>
</evidence>
<dbReference type="PANTHER" id="PTHR30154">
    <property type="entry name" value="LEUCINE-RESPONSIVE REGULATORY PROTEIN"/>
    <property type="match status" value="1"/>
</dbReference>
<dbReference type="PANTHER" id="PTHR30154:SF34">
    <property type="entry name" value="TRANSCRIPTIONAL REGULATOR AZLB"/>
    <property type="match status" value="1"/>
</dbReference>